<dbReference type="RefSeq" id="XP_002769013.1">
    <property type="nucleotide sequence ID" value="XM_002768967.1"/>
</dbReference>
<dbReference type="OrthoDB" id="68611at2759"/>
<gene>
    <name evidence="10" type="ORF">Pmar_PMAR008197</name>
</gene>
<evidence type="ECO:0000313" key="10">
    <source>
        <dbReference type="EMBL" id="EER01731.1"/>
    </source>
</evidence>
<evidence type="ECO:0000256" key="8">
    <source>
        <dbReference type="ARBA" id="ARBA00023303"/>
    </source>
</evidence>
<dbReference type="InParanoid" id="C5LNI0"/>
<dbReference type="GO" id="GO:0016020">
    <property type="term" value="C:membrane"/>
    <property type="evidence" value="ECO:0007669"/>
    <property type="project" value="UniProtKB-SubCell"/>
</dbReference>
<keyword evidence="6" id="KW-0406">Ion transport</keyword>
<evidence type="ECO:0000256" key="4">
    <source>
        <dbReference type="ARBA" id="ARBA00022692"/>
    </source>
</evidence>
<reference evidence="10 11" key="1">
    <citation type="submission" date="2008-07" db="EMBL/GenBank/DDBJ databases">
        <authorList>
            <person name="El-Sayed N."/>
            <person name="Caler E."/>
            <person name="Inman J."/>
            <person name="Amedeo P."/>
            <person name="Hass B."/>
            <person name="Wortman J."/>
        </authorList>
    </citation>
    <scope>NUCLEOTIDE SEQUENCE [LARGE SCALE GENOMIC DNA]</scope>
    <source>
        <strain evidence="11">ATCC 50983 / TXsc</strain>
    </source>
</reference>
<name>C5LNI0_PERM5</name>
<proteinExistence type="inferred from homology"/>
<dbReference type="Pfam" id="PF11744">
    <property type="entry name" value="ALMT"/>
    <property type="match status" value="1"/>
</dbReference>
<evidence type="ECO:0000256" key="1">
    <source>
        <dbReference type="ARBA" id="ARBA00004141"/>
    </source>
</evidence>
<evidence type="ECO:0000313" key="11">
    <source>
        <dbReference type="Proteomes" id="UP000007800"/>
    </source>
</evidence>
<dbReference type="GO" id="GO:0034220">
    <property type="term" value="P:monoatomic ion transmembrane transport"/>
    <property type="evidence" value="ECO:0007669"/>
    <property type="project" value="UniProtKB-KW"/>
</dbReference>
<keyword evidence="8" id="KW-0407">Ion channel</keyword>
<keyword evidence="3" id="KW-0813">Transport</keyword>
<organism evidence="11">
    <name type="scientific">Perkinsus marinus (strain ATCC 50983 / TXsc)</name>
    <dbReference type="NCBI Taxonomy" id="423536"/>
    <lineage>
        <taxon>Eukaryota</taxon>
        <taxon>Sar</taxon>
        <taxon>Alveolata</taxon>
        <taxon>Perkinsozoa</taxon>
        <taxon>Perkinsea</taxon>
        <taxon>Perkinsida</taxon>
        <taxon>Perkinsidae</taxon>
        <taxon>Perkinsus</taxon>
    </lineage>
</organism>
<feature type="transmembrane region" description="Helical" evidence="9">
    <location>
        <begin position="84"/>
        <end position="102"/>
    </location>
</feature>
<dbReference type="OMA" id="ICIFANP"/>
<evidence type="ECO:0000256" key="7">
    <source>
        <dbReference type="ARBA" id="ARBA00023136"/>
    </source>
</evidence>
<evidence type="ECO:0000256" key="6">
    <source>
        <dbReference type="ARBA" id="ARBA00023065"/>
    </source>
</evidence>
<dbReference type="GO" id="GO:0015743">
    <property type="term" value="P:malate transport"/>
    <property type="evidence" value="ECO:0007669"/>
    <property type="project" value="InterPro"/>
</dbReference>
<protein>
    <submittedName>
        <fullName evidence="10">Uncharacterized protein</fullName>
    </submittedName>
</protein>
<feature type="transmembrane region" description="Helical" evidence="9">
    <location>
        <begin position="27"/>
        <end position="50"/>
    </location>
</feature>
<accession>C5LNI0</accession>
<keyword evidence="11" id="KW-1185">Reference proteome</keyword>
<dbReference type="InterPro" id="IPR020966">
    <property type="entry name" value="ALMT"/>
</dbReference>
<evidence type="ECO:0000256" key="5">
    <source>
        <dbReference type="ARBA" id="ARBA00022989"/>
    </source>
</evidence>
<dbReference type="PANTHER" id="PTHR31086">
    <property type="entry name" value="ALUMINUM-ACTIVATED MALATE TRANSPORTER 10"/>
    <property type="match status" value="1"/>
</dbReference>
<evidence type="ECO:0000256" key="9">
    <source>
        <dbReference type="SAM" id="Phobius"/>
    </source>
</evidence>
<comment type="similarity">
    <text evidence="2">Belongs to the aromatic acid exporter (TC 2.A.85) family.</text>
</comment>
<evidence type="ECO:0000256" key="2">
    <source>
        <dbReference type="ARBA" id="ARBA00007079"/>
    </source>
</evidence>
<comment type="subcellular location">
    <subcellularLocation>
        <location evidence="1">Membrane</location>
        <topology evidence="1">Multi-pass membrane protein</topology>
    </subcellularLocation>
</comment>
<dbReference type="EMBL" id="GG683778">
    <property type="protein sequence ID" value="EER01731.1"/>
    <property type="molecule type" value="Genomic_DNA"/>
</dbReference>
<evidence type="ECO:0000256" key="3">
    <source>
        <dbReference type="ARBA" id="ARBA00022448"/>
    </source>
</evidence>
<keyword evidence="4 9" id="KW-0812">Transmembrane</keyword>
<keyword evidence="7 9" id="KW-0472">Membrane</keyword>
<feature type="transmembrane region" description="Helical" evidence="9">
    <location>
        <begin position="148"/>
        <end position="170"/>
    </location>
</feature>
<dbReference type="Proteomes" id="UP000007800">
    <property type="component" value="Unassembled WGS sequence"/>
</dbReference>
<keyword evidence="5 9" id="KW-1133">Transmembrane helix</keyword>
<dbReference type="GeneID" id="9040306"/>
<feature type="transmembrane region" description="Helical" evidence="9">
    <location>
        <begin position="56"/>
        <end position="77"/>
    </location>
</feature>
<sequence length="292" mass="32319">MWRGMVAWFKKPFFYDIKKKSDIWRRFIFPLRFSLTLFAVAISMIVWGMYSETVRLHGFWAVIPVYVSFLPTAGASLLKGTRRICGTLLGGIASVICIFANPGNKAAFFCEMILVVFMGRLAQCDTRVGYAGSILTPGETQTQMLLTALWRFIFTTCGVLITSFSSCFIFPEFAASKLDRASARMLEKVADRVLSALDVFHGQLKALSEGNDSSADDDQTVTSTIISDDREAFGVEDFQSMAERSSLLDDAKMEAIVFGKILLIHDVTKKLSNTVIYAFTGSIGLSDSLSST</sequence>
<dbReference type="AlphaFoldDB" id="C5LNI0"/>